<keyword evidence="1" id="KW-0175">Coiled coil</keyword>
<evidence type="ECO:0000256" key="1">
    <source>
        <dbReference type="SAM" id="Coils"/>
    </source>
</evidence>
<reference evidence="2 3" key="1">
    <citation type="submission" date="2016-11" db="EMBL/GenBank/DDBJ databases">
        <title>Paenibacillus species isolates.</title>
        <authorList>
            <person name="Beno S.M."/>
        </authorList>
    </citation>
    <scope>NUCLEOTIDE SEQUENCE [LARGE SCALE GENOMIC DNA]</scope>
    <source>
        <strain evidence="2 3">FSL H7-0433</strain>
    </source>
</reference>
<gene>
    <name evidence="2" type="ORF">BSO21_10710</name>
</gene>
<dbReference type="EMBL" id="MPVP01000050">
    <property type="protein sequence ID" value="OMD34629.1"/>
    <property type="molecule type" value="Genomic_DNA"/>
</dbReference>
<evidence type="ECO:0000313" key="2">
    <source>
        <dbReference type="EMBL" id="OMD34629.1"/>
    </source>
</evidence>
<protein>
    <submittedName>
        <fullName evidence="2">Uncharacterized protein</fullName>
    </submittedName>
</protein>
<dbReference type="RefSeq" id="WP_076218638.1">
    <property type="nucleotide sequence ID" value="NZ_MPVP01000050.1"/>
</dbReference>
<name>A0ABX3GT71_9BACL</name>
<accession>A0ABX3GT71</accession>
<comment type="caution">
    <text evidence="2">The sequence shown here is derived from an EMBL/GenBank/DDBJ whole genome shotgun (WGS) entry which is preliminary data.</text>
</comment>
<sequence length="206" mass="23853">MSTELLARTYKMIECLAEAARTIQEQDKVIKRVKEENEKLRNGEYAVNYAPHYIGALKERNQQLEWELEAWRNCKKVQLPREVAAELDELIIKGISNAAIASRFFTASDTDKEHYGVSKLIDWSERGLTEQGKIRVMIFLSALVNGYTEERESEKDAPSNIRSEVTEIIKYWMGTPPVADEGNDAERLTEWIFDHFQRHGDDKLPF</sequence>
<proteinExistence type="predicted"/>
<keyword evidence="3" id="KW-1185">Reference proteome</keyword>
<evidence type="ECO:0000313" key="3">
    <source>
        <dbReference type="Proteomes" id="UP000187158"/>
    </source>
</evidence>
<organism evidence="2 3">
    <name type="scientific">Paenibacillus odorifer</name>
    <dbReference type="NCBI Taxonomy" id="189426"/>
    <lineage>
        <taxon>Bacteria</taxon>
        <taxon>Bacillati</taxon>
        <taxon>Bacillota</taxon>
        <taxon>Bacilli</taxon>
        <taxon>Bacillales</taxon>
        <taxon>Paenibacillaceae</taxon>
        <taxon>Paenibacillus</taxon>
    </lineage>
</organism>
<dbReference type="Proteomes" id="UP000187158">
    <property type="component" value="Unassembled WGS sequence"/>
</dbReference>
<feature type="coiled-coil region" evidence="1">
    <location>
        <begin position="16"/>
        <end position="74"/>
    </location>
</feature>